<dbReference type="PANTHER" id="PTHR43757:SF2">
    <property type="entry name" value="AMINOMETHYLTRANSFERASE, MITOCHONDRIAL"/>
    <property type="match status" value="1"/>
</dbReference>
<dbReference type="InterPro" id="IPR029043">
    <property type="entry name" value="GcvT/YgfZ_C"/>
</dbReference>
<name>A0ABV2J8Z9_9FIRM</name>
<proteinExistence type="predicted"/>
<protein>
    <submittedName>
        <fullName evidence="3">Aminomethyltransferase</fullName>
        <ecNumber evidence="3">2.1.2.10</ecNumber>
    </submittedName>
</protein>
<dbReference type="Gene3D" id="3.30.1360.120">
    <property type="entry name" value="Probable tRNA modification gtpase trme, domain 1"/>
    <property type="match status" value="1"/>
</dbReference>
<evidence type="ECO:0000259" key="1">
    <source>
        <dbReference type="Pfam" id="PF01571"/>
    </source>
</evidence>
<dbReference type="GO" id="GO:0004047">
    <property type="term" value="F:aminomethyltransferase activity"/>
    <property type="evidence" value="ECO:0007669"/>
    <property type="project" value="UniProtKB-EC"/>
</dbReference>
<dbReference type="EMBL" id="JBEPMA010000003">
    <property type="protein sequence ID" value="MET3617088.1"/>
    <property type="molecule type" value="Genomic_DNA"/>
</dbReference>
<dbReference type="PANTHER" id="PTHR43757">
    <property type="entry name" value="AMINOMETHYLTRANSFERASE"/>
    <property type="match status" value="1"/>
</dbReference>
<keyword evidence="4" id="KW-1185">Reference proteome</keyword>
<dbReference type="SUPFAM" id="SSF103025">
    <property type="entry name" value="Folate-binding domain"/>
    <property type="match status" value="1"/>
</dbReference>
<sequence length="336" mass="38028">MADLKLMRKEHETVRNNVGYYDFTHQLLEVTGKDAAKFLDNMFVNGIENIDVGKAVYTTMLNEDGIIIDDVIVFRLGDEKFWVSTLYIDDMIKWFDKHKKNETLNYVNITDNVTMFAIQGPKSRDLVNSIVENNVNDLQFFNIIGNKVKDLDIKVARAGFTGELGYEFYVDSSKKGLLEKEIVEKGKDFGLENITTDVIVGSLPAEKGYVLMSDLEGTNPLEVGYGWTVDWDSKFVGKDKLLKEKYNITRDLLGFTVNDDSTVASGDDIFARGEKVGKVTKFTYGFTVEKNIGYALIDITKVKIGDKVTIKTSNGDVEVILTNRVFYDEDDERVRA</sequence>
<dbReference type="Pfam" id="PF08669">
    <property type="entry name" value="GCV_T_C"/>
    <property type="match status" value="1"/>
</dbReference>
<dbReference type="SUPFAM" id="SSF101790">
    <property type="entry name" value="Aminomethyltransferase beta-barrel domain"/>
    <property type="match status" value="1"/>
</dbReference>
<dbReference type="EC" id="2.1.2.10" evidence="3"/>
<accession>A0ABV2J8Z9</accession>
<dbReference type="PIRSF" id="PIRSF006487">
    <property type="entry name" value="GcvT"/>
    <property type="match status" value="1"/>
</dbReference>
<dbReference type="RefSeq" id="WP_354367202.1">
    <property type="nucleotide sequence ID" value="NZ_JBEPMA010000003.1"/>
</dbReference>
<dbReference type="InterPro" id="IPR013977">
    <property type="entry name" value="GcvT_C"/>
</dbReference>
<evidence type="ECO:0000313" key="3">
    <source>
        <dbReference type="EMBL" id="MET3617088.1"/>
    </source>
</evidence>
<organism evidence="3 4">
    <name type="scientific">Peptoniphilus olsenii</name>
    <dbReference type="NCBI Taxonomy" id="411570"/>
    <lineage>
        <taxon>Bacteria</taxon>
        <taxon>Bacillati</taxon>
        <taxon>Bacillota</taxon>
        <taxon>Tissierellia</taxon>
        <taxon>Tissierellales</taxon>
        <taxon>Peptoniphilaceae</taxon>
        <taxon>Peptoniphilus</taxon>
    </lineage>
</organism>
<dbReference type="Pfam" id="PF01571">
    <property type="entry name" value="GCV_T"/>
    <property type="match status" value="1"/>
</dbReference>
<dbReference type="Proteomes" id="UP001549162">
    <property type="component" value="Unassembled WGS sequence"/>
</dbReference>
<dbReference type="InterPro" id="IPR028896">
    <property type="entry name" value="GcvT/YgfZ/DmdA"/>
</dbReference>
<feature type="domain" description="Aminomethyltransferase C-terminal" evidence="2">
    <location>
        <begin position="250"/>
        <end position="328"/>
    </location>
</feature>
<feature type="domain" description="GCVT N-terminal" evidence="1">
    <location>
        <begin position="7"/>
        <end position="232"/>
    </location>
</feature>
<keyword evidence="3" id="KW-0808">Transferase</keyword>
<comment type="caution">
    <text evidence="3">The sequence shown here is derived from an EMBL/GenBank/DDBJ whole genome shotgun (WGS) entry which is preliminary data.</text>
</comment>
<dbReference type="InterPro" id="IPR006222">
    <property type="entry name" value="GCVT_N"/>
</dbReference>
<dbReference type="InterPro" id="IPR027266">
    <property type="entry name" value="TrmE/GcvT-like"/>
</dbReference>
<reference evidence="3 4" key="1">
    <citation type="submission" date="2024-06" db="EMBL/GenBank/DDBJ databases">
        <title>Genomic Encyclopedia of Type Strains, Phase IV (KMG-IV): sequencing the most valuable type-strain genomes for metagenomic binning, comparative biology and taxonomic classification.</title>
        <authorList>
            <person name="Goeker M."/>
        </authorList>
    </citation>
    <scope>NUCLEOTIDE SEQUENCE [LARGE SCALE GENOMIC DNA]</scope>
    <source>
        <strain evidence="3 4">DSM 21460</strain>
    </source>
</reference>
<gene>
    <name evidence="3" type="ORF">ABID14_000716</name>
</gene>
<evidence type="ECO:0000313" key="4">
    <source>
        <dbReference type="Proteomes" id="UP001549162"/>
    </source>
</evidence>
<evidence type="ECO:0000259" key="2">
    <source>
        <dbReference type="Pfam" id="PF08669"/>
    </source>
</evidence>